<dbReference type="KEGG" id="nno:NONO_c70040"/>
<sequence>MTIANFATLNGLEVEQVWVWKSYLRLVFDMGGGTAPAAYVDLTDFLYTDDTGEQEVRVEDDPRTAGPVLSLLNHRVTAAEVRNWELALTFDTGARIACPPDPDYEAWAACLPDNTSWFCPPGEFSVQTSTKFREFPMDRPGVHD</sequence>
<dbReference type="AlphaFoldDB" id="W5TQV5"/>
<evidence type="ECO:0000313" key="1">
    <source>
        <dbReference type="EMBL" id="AHH21765.1"/>
    </source>
</evidence>
<keyword evidence="2" id="KW-1185">Reference proteome</keyword>
<dbReference type="RefSeq" id="WP_038551193.1">
    <property type="nucleotide sequence ID" value="NZ_CP006850.1"/>
</dbReference>
<accession>W5TQV5</accession>
<dbReference type="OrthoDB" id="4550830at2"/>
<gene>
    <name evidence="1" type="ORF">NONO_c70040</name>
</gene>
<dbReference type="InterPro" id="IPR046179">
    <property type="entry name" value="DUF6188"/>
</dbReference>
<protein>
    <submittedName>
        <fullName evidence="1">Uncharacterized protein</fullName>
    </submittedName>
</protein>
<dbReference type="PATRIC" id="fig|1415166.3.peg.7191"/>
<organism evidence="1 2">
    <name type="scientific">Nocardia nova SH22a</name>
    <dbReference type="NCBI Taxonomy" id="1415166"/>
    <lineage>
        <taxon>Bacteria</taxon>
        <taxon>Bacillati</taxon>
        <taxon>Actinomycetota</taxon>
        <taxon>Actinomycetes</taxon>
        <taxon>Mycobacteriales</taxon>
        <taxon>Nocardiaceae</taxon>
        <taxon>Nocardia</taxon>
    </lineage>
</organism>
<dbReference type="STRING" id="1415166.NONO_c70040"/>
<dbReference type="Pfam" id="PF19686">
    <property type="entry name" value="DUF6188"/>
    <property type="match status" value="1"/>
</dbReference>
<dbReference type="HOGENOM" id="CLU_1794501_0_0_11"/>
<dbReference type="EMBL" id="CP006850">
    <property type="protein sequence ID" value="AHH21765.1"/>
    <property type="molecule type" value="Genomic_DNA"/>
</dbReference>
<evidence type="ECO:0000313" key="2">
    <source>
        <dbReference type="Proteomes" id="UP000019150"/>
    </source>
</evidence>
<dbReference type="Proteomes" id="UP000019150">
    <property type="component" value="Chromosome"/>
</dbReference>
<name>W5TQV5_9NOCA</name>
<proteinExistence type="predicted"/>
<reference evidence="1 2" key="1">
    <citation type="journal article" date="2014" name="Appl. Environ. Microbiol.">
        <title>Insights into the Microbial Degradation of Rubber and Gutta-Percha by Analysis of the Complete Genome of Nocardia nova SH22a.</title>
        <authorList>
            <person name="Luo Q."/>
            <person name="Hiessl S."/>
            <person name="Poehlein A."/>
            <person name="Daniel R."/>
            <person name="Steinbuchel A."/>
        </authorList>
    </citation>
    <scope>NUCLEOTIDE SEQUENCE [LARGE SCALE GENOMIC DNA]</scope>
    <source>
        <strain evidence="1">SH22a</strain>
    </source>
</reference>